<name>U4LVI6_PYROM</name>
<dbReference type="EMBL" id="HF936572">
    <property type="protein sequence ID" value="CCX34602.1"/>
    <property type="molecule type" value="Genomic_DNA"/>
</dbReference>
<dbReference type="GO" id="GO:0000045">
    <property type="term" value="P:autophagosome assembly"/>
    <property type="evidence" value="ECO:0007669"/>
    <property type="project" value="TreeGrafter"/>
</dbReference>
<dbReference type="GO" id="GO:0019901">
    <property type="term" value="F:protein kinase binding"/>
    <property type="evidence" value="ECO:0007669"/>
    <property type="project" value="TreeGrafter"/>
</dbReference>
<evidence type="ECO:0000256" key="3">
    <source>
        <dbReference type="ARBA" id="ARBA00023006"/>
    </source>
</evidence>
<dbReference type="PANTHER" id="PTHR13292:SF0">
    <property type="entry name" value="AUTOPHAGY-RELATED PROTEIN 101"/>
    <property type="match status" value="1"/>
</dbReference>
<keyword evidence="3" id="KW-0072">Autophagy</keyword>
<dbReference type="OrthoDB" id="10259639at2759"/>
<dbReference type="STRING" id="1076935.U4LVI6"/>
<accession>U4LVI6</accession>
<evidence type="ECO:0000256" key="1">
    <source>
        <dbReference type="ARBA" id="ARBA00007130"/>
    </source>
</evidence>
<protein>
    <recommendedName>
        <fullName evidence="2">Autophagy-related protein 101</fullName>
    </recommendedName>
</protein>
<dbReference type="GO" id="GO:0000407">
    <property type="term" value="C:phagophore assembly site"/>
    <property type="evidence" value="ECO:0007669"/>
    <property type="project" value="TreeGrafter"/>
</dbReference>
<dbReference type="InterPro" id="IPR012445">
    <property type="entry name" value="ATG101"/>
</dbReference>
<dbReference type="Proteomes" id="UP000018144">
    <property type="component" value="Unassembled WGS sequence"/>
</dbReference>
<proteinExistence type="inferred from homology"/>
<evidence type="ECO:0000313" key="4">
    <source>
        <dbReference type="EMBL" id="CCX34602.1"/>
    </source>
</evidence>
<dbReference type="AlphaFoldDB" id="U4LVI6"/>
<dbReference type="OMA" id="VCWEIWT"/>
<organism evidence="4 5">
    <name type="scientific">Pyronema omphalodes (strain CBS 100304)</name>
    <name type="common">Pyronema confluens</name>
    <dbReference type="NCBI Taxonomy" id="1076935"/>
    <lineage>
        <taxon>Eukaryota</taxon>
        <taxon>Fungi</taxon>
        <taxon>Dikarya</taxon>
        <taxon>Ascomycota</taxon>
        <taxon>Pezizomycotina</taxon>
        <taxon>Pezizomycetes</taxon>
        <taxon>Pezizales</taxon>
        <taxon>Pyronemataceae</taxon>
        <taxon>Pyronema</taxon>
    </lineage>
</organism>
<evidence type="ECO:0000256" key="2">
    <source>
        <dbReference type="ARBA" id="ARBA00018874"/>
    </source>
</evidence>
<dbReference type="GO" id="GO:1990316">
    <property type="term" value="C:Atg1/ULK1 kinase complex"/>
    <property type="evidence" value="ECO:0007669"/>
    <property type="project" value="TreeGrafter"/>
</dbReference>
<keyword evidence="5" id="KW-1185">Reference proteome</keyword>
<dbReference type="eggNOG" id="KOG4493">
    <property type="taxonomic scope" value="Eukaryota"/>
</dbReference>
<comment type="similarity">
    <text evidence="1">Belongs to the ATG101 family.</text>
</comment>
<dbReference type="Pfam" id="PF07855">
    <property type="entry name" value="ATG101"/>
    <property type="match status" value="1"/>
</dbReference>
<evidence type="ECO:0000313" key="5">
    <source>
        <dbReference type="Proteomes" id="UP000018144"/>
    </source>
</evidence>
<sequence length="251" mass="26934">MERPPVYSLEVYSDRALLPELLKGVLTTLFFHRLFIPLRALTIELLDLTLPTIDDPSLSALLDSKINALLRSLDTTSSSTSSSPRLGFPSSFPSIPSWGGLTSGSERGGNTGLQKGQMVVQFFERGVVKKAQRGVGGWFGGIAGGIGGMAKDERVVWEEWRVNVTVLPQAGGQGGRGEAERAKVRRQIEDQLRSTILKIITFAGSEKLHIPPIHTADSNPFPYDILITQKGDMAGNGGGGGGSWGKVGSIF</sequence>
<gene>
    <name evidence="4" type="ORF">PCON_03995</name>
</gene>
<reference evidence="4 5" key="1">
    <citation type="journal article" date="2013" name="PLoS Genet.">
        <title>The genome and development-dependent transcriptomes of Pyronema confluens: a window into fungal evolution.</title>
        <authorList>
            <person name="Traeger S."/>
            <person name="Altegoer F."/>
            <person name="Freitag M."/>
            <person name="Gabaldon T."/>
            <person name="Kempken F."/>
            <person name="Kumar A."/>
            <person name="Marcet-Houben M."/>
            <person name="Poggeler S."/>
            <person name="Stajich J.E."/>
            <person name="Nowrousian M."/>
        </authorList>
    </citation>
    <scope>NUCLEOTIDE SEQUENCE [LARGE SCALE GENOMIC DNA]</scope>
    <source>
        <strain evidence="5">CBS 100304</strain>
        <tissue evidence="4">Vegetative mycelium</tissue>
    </source>
</reference>
<dbReference type="PANTHER" id="PTHR13292">
    <property type="entry name" value="AUTOPHAGY-RELATED PROTEIN 101"/>
    <property type="match status" value="1"/>
</dbReference>